<gene>
    <name evidence="2" type="ORF">CROQUDRAFT_100877</name>
</gene>
<feature type="region of interest" description="Disordered" evidence="1">
    <location>
        <begin position="46"/>
        <end position="65"/>
    </location>
</feature>
<comment type="caution">
    <text evidence="2">The sequence shown here is derived from an EMBL/GenBank/DDBJ whole genome shotgun (WGS) entry which is preliminary data.</text>
</comment>
<protein>
    <submittedName>
        <fullName evidence="2">Uncharacterized protein</fullName>
    </submittedName>
</protein>
<sequence>MPKLTSSNSDTDSVDRIQEEITVNMIETNFNLQQDIAQLQSEANIPQIGNNNNMSKHTTHEHHAQ</sequence>
<feature type="compositionally biased region" description="Polar residues" evidence="1">
    <location>
        <begin position="46"/>
        <end position="56"/>
    </location>
</feature>
<name>A0A9P6T5U0_9BASI</name>
<evidence type="ECO:0000256" key="1">
    <source>
        <dbReference type="SAM" id="MobiDB-lite"/>
    </source>
</evidence>
<dbReference type="EMBL" id="MU167504">
    <property type="protein sequence ID" value="KAG0139900.1"/>
    <property type="molecule type" value="Genomic_DNA"/>
</dbReference>
<keyword evidence="3" id="KW-1185">Reference proteome</keyword>
<evidence type="ECO:0000313" key="3">
    <source>
        <dbReference type="Proteomes" id="UP000886653"/>
    </source>
</evidence>
<reference evidence="2" key="1">
    <citation type="submission" date="2013-11" db="EMBL/GenBank/DDBJ databases">
        <title>Genome sequence of the fusiform rust pathogen reveals effectors for host alternation and coevolution with pine.</title>
        <authorList>
            <consortium name="DOE Joint Genome Institute"/>
            <person name="Smith K."/>
            <person name="Pendleton A."/>
            <person name="Kubisiak T."/>
            <person name="Anderson C."/>
            <person name="Salamov A."/>
            <person name="Aerts A."/>
            <person name="Riley R."/>
            <person name="Clum A."/>
            <person name="Lindquist E."/>
            <person name="Ence D."/>
            <person name="Campbell M."/>
            <person name="Kronenberg Z."/>
            <person name="Feau N."/>
            <person name="Dhillon B."/>
            <person name="Hamelin R."/>
            <person name="Burleigh J."/>
            <person name="Smith J."/>
            <person name="Yandell M."/>
            <person name="Nelson C."/>
            <person name="Grigoriev I."/>
            <person name="Davis J."/>
        </authorList>
    </citation>
    <scope>NUCLEOTIDE SEQUENCE</scope>
    <source>
        <strain evidence="2">G11</strain>
    </source>
</reference>
<dbReference type="Proteomes" id="UP000886653">
    <property type="component" value="Unassembled WGS sequence"/>
</dbReference>
<dbReference type="AlphaFoldDB" id="A0A9P6T5U0"/>
<accession>A0A9P6T5U0</accession>
<evidence type="ECO:0000313" key="2">
    <source>
        <dbReference type="EMBL" id="KAG0139900.1"/>
    </source>
</evidence>
<proteinExistence type="predicted"/>
<organism evidence="2 3">
    <name type="scientific">Cronartium quercuum f. sp. fusiforme G11</name>
    <dbReference type="NCBI Taxonomy" id="708437"/>
    <lineage>
        <taxon>Eukaryota</taxon>
        <taxon>Fungi</taxon>
        <taxon>Dikarya</taxon>
        <taxon>Basidiomycota</taxon>
        <taxon>Pucciniomycotina</taxon>
        <taxon>Pucciniomycetes</taxon>
        <taxon>Pucciniales</taxon>
        <taxon>Coleosporiaceae</taxon>
        <taxon>Cronartium</taxon>
    </lineage>
</organism>